<evidence type="ECO:0000259" key="4">
    <source>
        <dbReference type="PROSITE" id="PS51397"/>
    </source>
</evidence>
<sequence>MIVDIEYACGFVTLATGIAHNEHDHHNRHFHALWNQLRGEMQALLMRGWTGEGFLSVIQPMGGLCIPETEDQRLARMAAAEQWGLAPGQVYQMMGRGRRMDGAGPWTASNMGMASASFVEARNVVTEGCGAGRLSQQESHQVADEASRSGRLTQAQLEEEANDVAIAQALQELDNVSQDEMSYDWFCGRCTLQNPSQFLCCEACGLERGEQW</sequence>
<dbReference type="PANTHER" id="PTHR46622">
    <property type="entry name" value="DNA-DEPENDENT METALLOPROTEASE WSS1"/>
    <property type="match status" value="1"/>
</dbReference>
<comment type="caution">
    <text evidence="5">The sequence shown here is derived from an EMBL/GenBank/DDBJ whole genome shotgun (WGS) entry which is preliminary data.</text>
</comment>
<dbReference type="GO" id="GO:0006281">
    <property type="term" value="P:DNA repair"/>
    <property type="evidence" value="ECO:0007669"/>
    <property type="project" value="TreeGrafter"/>
</dbReference>
<keyword evidence="2" id="KW-0863">Zinc-finger</keyword>
<dbReference type="InterPro" id="IPR013536">
    <property type="entry name" value="WLM_dom"/>
</dbReference>
<name>A0A2C5ZMN7_9HYPO</name>
<evidence type="ECO:0000313" key="5">
    <source>
        <dbReference type="EMBL" id="PHH83285.1"/>
    </source>
</evidence>
<dbReference type="GO" id="GO:0008237">
    <property type="term" value="F:metallopeptidase activity"/>
    <property type="evidence" value="ECO:0007669"/>
    <property type="project" value="TreeGrafter"/>
</dbReference>
<dbReference type="InterPro" id="IPR001876">
    <property type="entry name" value="Znf_RanBP2"/>
</dbReference>
<evidence type="ECO:0000313" key="6">
    <source>
        <dbReference type="Proteomes" id="UP000224854"/>
    </source>
</evidence>
<dbReference type="AlphaFoldDB" id="A0A2C5ZMN7"/>
<evidence type="ECO:0000256" key="3">
    <source>
        <dbReference type="ARBA" id="ARBA00022833"/>
    </source>
</evidence>
<dbReference type="Proteomes" id="UP000224854">
    <property type="component" value="Unassembled WGS sequence"/>
</dbReference>
<reference evidence="5 6" key="1">
    <citation type="submission" date="2017-06" db="EMBL/GenBank/DDBJ databases">
        <title>Ant-infecting Ophiocordyceps genomes reveal a high diversity of potential behavioral manipulation genes and a possible major role for enterotoxins.</title>
        <authorList>
            <person name="De Bekker C."/>
            <person name="Evans H.C."/>
            <person name="Brachmann A."/>
            <person name="Hughes D.P."/>
        </authorList>
    </citation>
    <scope>NUCLEOTIDE SEQUENCE [LARGE SCALE GENOMIC DNA]</scope>
    <source>
        <strain evidence="5 6">1348a</strain>
    </source>
</reference>
<dbReference type="GO" id="GO:0008270">
    <property type="term" value="F:zinc ion binding"/>
    <property type="evidence" value="ECO:0007669"/>
    <property type="project" value="UniProtKB-KW"/>
</dbReference>
<keyword evidence="6" id="KW-1185">Reference proteome</keyword>
<proteinExistence type="predicted"/>
<dbReference type="EMBL" id="NJEU01000019">
    <property type="protein sequence ID" value="PHH83285.1"/>
    <property type="molecule type" value="Genomic_DNA"/>
</dbReference>
<dbReference type="Pfam" id="PF08325">
    <property type="entry name" value="WLM"/>
    <property type="match status" value="1"/>
</dbReference>
<dbReference type="OrthoDB" id="261960at2759"/>
<keyword evidence="3" id="KW-0862">Zinc</keyword>
<dbReference type="PANTHER" id="PTHR46622:SF1">
    <property type="entry name" value="DNA-DEPENDENT METALLOPROTEASE WSS1"/>
    <property type="match status" value="1"/>
</dbReference>
<evidence type="ECO:0000256" key="1">
    <source>
        <dbReference type="ARBA" id="ARBA00022723"/>
    </source>
</evidence>
<keyword evidence="1" id="KW-0479">Metal-binding</keyword>
<organism evidence="5 6">
    <name type="scientific">Ophiocordyceps australis</name>
    <dbReference type="NCBI Taxonomy" id="1399860"/>
    <lineage>
        <taxon>Eukaryota</taxon>
        <taxon>Fungi</taxon>
        <taxon>Dikarya</taxon>
        <taxon>Ascomycota</taxon>
        <taxon>Pezizomycotina</taxon>
        <taxon>Sordariomycetes</taxon>
        <taxon>Hypocreomycetidae</taxon>
        <taxon>Hypocreales</taxon>
        <taxon>Ophiocordycipitaceae</taxon>
        <taxon>Ophiocordyceps</taxon>
    </lineage>
</organism>
<dbReference type="InterPro" id="IPR053000">
    <property type="entry name" value="WSS1-like_metalloprotease"/>
</dbReference>
<evidence type="ECO:0000256" key="2">
    <source>
        <dbReference type="ARBA" id="ARBA00022771"/>
    </source>
</evidence>
<dbReference type="GO" id="GO:0005634">
    <property type="term" value="C:nucleus"/>
    <property type="evidence" value="ECO:0007669"/>
    <property type="project" value="TreeGrafter"/>
</dbReference>
<gene>
    <name evidence="5" type="ORF">CDD82_2465</name>
</gene>
<accession>A0A2C5ZMN7</accession>
<dbReference type="PROSITE" id="PS01358">
    <property type="entry name" value="ZF_RANBP2_1"/>
    <property type="match status" value="1"/>
</dbReference>
<dbReference type="PROSITE" id="PS51397">
    <property type="entry name" value="WLM"/>
    <property type="match status" value="1"/>
</dbReference>
<feature type="domain" description="WLM" evidence="4">
    <location>
        <begin position="1"/>
        <end position="85"/>
    </location>
</feature>
<protein>
    <recommendedName>
        <fullName evidence="4">WLM domain-containing protein</fullName>
    </recommendedName>
</protein>